<proteinExistence type="predicted"/>
<dbReference type="AlphaFoldDB" id="A0A399FZV2"/>
<protein>
    <submittedName>
        <fullName evidence="1">Uncharacterized protein</fullName>
    </submittedName>
</protein>
<dbReference type="EMBL" id="CP063196">
    <property type="protein sequence ID" value="UOE19530.1"/>
    <property type="molecule type" value="Genomic_DNA"/>
</dbReference>
<evidence type="ECO:0000313" key="1">
    <source>
        <dbReference type="EMBL" id="UOE19530.1"/>
    </source>
</evidence>
<keyword evidence="2" id="KW-1185">Reference proteome</keyword>
<dbReference type="OrthoDB" id="9891350at2"/>
<organism evidence="1 2">
    <name type="scientific">Thermobifida halotolerans</name>
    <dbReference type="NCBI Taxonomy" id="483545"/>
    <lineage>
        <taxon>Bacteria</taxon>
        <taxon>Bacillati</taxon>
        <taxon>Actinomycetota</taxon>
        <taxon>Actinomycetes</taxon>
        <taxon>Streptosporangiales</taxon>
        <taxon>Nocardiopsidaceae</taxon>
        <taxon>Thermobifida</taxon>
    </lineage>
</organism>
<gene>
    <name evidence="1" type="ORF">NI17_022915</name>
</gene>
<reference evidence="1" key="1">
    <citation type="submission" date="2020-10" db="EMBL/GenBank/DDBJ databases">
        <title>De novo genome project of the cellulose decomposer Thermobifida halotolerans type strain.</title>
        <authorList>
            <person name="Nagy I."/>
            <person name="Horvath B."/>
            <person name="Kukolya J."/>
            <person name="Nagy I."/>
            <person name="Orsini M."/>
        </authorList>
    </citation>
    <scope>NUCLEOTIDE SEQUENCE</scope>
    <source>
        <strain evidence="1">DSM 44931</strain>
    </source>
</reference>
<accession>A0A399FZV2</accession>
<dbReference type="KEGG" id="thao:NI17_022915"/>
<dbReference type="RefSeq" id="WP_068687469.1">
    <property type="nucleotide sequence ID" value="NZ_CP063196.1"/>
</dbReference>
<dbReference type="Proteomes" id="UP000265719">
    <property type="component" value="Chromosome"/>
</dbReference>
<evidence type="ECO:0000313" key="2">
    <source>
        <dbReference type="Proteomes" id="UP000265719"/>
    </source>
</evidence>
<sequence length="97" mass="10995">MVDWQRILQGAGETAQGMAYAMTVNRWLQLDDQSAFSEVVDYVNGSAVGEVDTMDAVLLQATATNFDLDERRRLVKFYALFKTAEYNRFGQFRGFPA</sequence>
<name>A0A399FZV2_9ACTN</name>